<protein>
    <submittedName>
        <fullName evidence="1">Uncharacterized protein</fullName>
    </submittedName>
</protein>
<sequence>MSDQLEGVLQHRYIYVPRSQTKDTIELGKPLGMAVARGTALA</sequence>
<dbReference type="Proteomes" id="UP001596203">
    <property type="component" value="Unassembled WGS sequence"/>
</dbReference>
<accession>A0ABW1KQ24</accession>
<dbReference type="EMBL" id="JBHSPR010000132">
    <property type="protein sequence ID" value="MFC6023849.1"/>
    <property type="molecule type" value="Genomic_DNA"/>
</dbReference>
<organism evidence="1 2">
    <name type="scientific">Plantactinospora solaniradicis</name>
    <dbReference type="NCBI Taxonomy" id="1723736"/>
    <lineage>
        <taxon>Bacteria</taxon>
        <taxon>Bacillati</taxon>
        <taxon>Actinomycetota</taxon>
        <taxon>Actinomycetes</taxon>
        <taxon>Micromonosporales</taxon>
        <taxon>Micromonosporaceae</taxon>
        <taxon>Plantactinospora</taxon>
    </lineage>
</organism>
<name>A0ABW1KQ24_9ACTN</name>
<evidence type="ECO:0000313" key="1">
    <source>
        <dbReference type="EMBL" id="MFC6023849.1"/>
    </source>
</evidence>
<comment type="caution">
    <text evidence="1">The sequence shown here is derived from an EMBL/GenBank/DDBJ whole genome shotgun (WGS) entry which is preliminary data.</text>
</comment>
<dbReference type="RefSeq" id="WP_377434741.1">
    <property type="nucleotide sequence ID" value="NZ_JBHSPR010000132.1"/>
</dbReference>
<gene>
    <name evidence="1" type="ORF">ACFP2T_47820</name>
</gene>
<keyword evidence="2" id="KW-1185">Reference proteome</keyword>
<proteinExistence type="predicted"/>
<reference evidence="2" key="1">
    <citation type="journal article" date="2019" name="Int. J. Syst. Evol. Microbiol.">
        <title>The Global Catalogue of Microorganisms (GCM) 10K type strain sequencing project: providing services to taxonomists for standard genome sequencing and annotation.</title>
        <authorList>
            <consortium name="The Broad Institute Genomics Platform"/>
            <consortium name="The Broad Institute Genome Sequencing Center for Infectious Disease"/>
            <person name="Wu L."/>
            <person name="Ma J."/>
        </authorList>
    </citation>
    <scope>NUCLEOTIDE SEQUENCE [LARGE SCALE GENOMIC DNA]</scope>
    <source>
        <strain evidence="2">ZS-35-S2</strain>
    </source>
</reference>
<evidence type="ECO:0000313" key="2">
    <source>
        <dbReference type="Proteomes" id="UP001596203"/>
    </source>
</evidence>